<gene>
    <name evidence="1" type="ORF">AVEN_100877_1</name>
</gene>
<evidence type="ECO:0000313" key="2">
    <source>
        <dbReference type="Proteomes" id="UP000499080"/>
    </source>
</evidence>
<dbReference type="EMBL" id="BGPR01000035">
    <property type="protein sequence ID" value="GBL84014.1"/>
    <property type="molecule type" value="Genomic_DNA"/>
</dbReference>
<reference evidence="1 2" key="1">
    <citation type="journal article" date="2019" name="Sci. Rep.">
        <title>Orb-weaving spider Araneus ventricosus genome elucidates the spidroin gene catalogue.</title>
        <authorList>
            <person name="Kono N."/>
            <person name="Nakamura H."/>
            <person name="Ohtoshi R."/>
            <person name="Moran D.A.P."/>
            <person name="Shinohara A."/>
            <person name="Yoshida Y."/>
            <person name="Fujiwara M."/>
            <person name="Mori M."/>
            <person name="Tomita M."/>
            <person name="Arakawa K."/>
        </authorList>
    </citation>
    <scope>NUCLEOTIDE SEQUENCE [LARGE SCALE GENOMIC DNA]</scope>
</reference>
<keyword evidence="2" id="KW-1185">Reference proteome</keyword>
<accession>A0A4Y2AYS7</accession>
<comment type="caution">
    <text evidence="1">The sequence shown here is derived from an EMBL/GenBank/DDBJ whole genome shotgun (WGS) entry which is preliminary data.</text>
</comment>
<evidence type="ECO:0000313" key="1">
    <source>
        <dbReference type="EMBL" id="GBL84014.1"/>
    </source>
</evidence>
<sequence>MYSICARSLTWLQGLGLSLDSQSGPHCVSLGGPGKTPTASLTATGNLLLMRTSALQFLNDGGKAYPEDGSPNLVPQIHNHQSKLFLLFNRNVYSF</sequence>
<protein>
    <submittedName>
        <fullName evidence="1">Uncharacterized protein</fullName>
    </submittedName>
</protein>
<dbReference type="AlphaFoldDB" id="A0A4Y2AYS7"/>
<proteinExistence type="predicted"/>
<organism evidence="1 2">
    <name type="scientific">Araneus ventricosus</name>
    <name type="common">Orbweaver spider</name>
    <name type="synonym">Epeira ventricosa</name>
    <dbReference type="NCBI Taxonomy" id="182803"/>
    <lineage>
        <taxon>Eukaryota</taxon>
        <taxon>Metazoa</taxon>
        <taxon>Ecdysozoa</taxon>
        <taxon>Arthropoda</taxon>
        <taxon>Chelicerata</taxon>
        <taxon>Arachnida</taxon>
        <taxon>Araneae</taxon>
        <taxon>Araneomorphae</taxon>
        <taxon>Entelegynae</taxon>
        <taxon>Araneoidea</taxon>
        <taxon>Araneidae</taxon>
        <taxon>Araneus</taxon>
    </lineage>
</organism>
<name>A0A4Y2AYS7_ARAVE</name>
<dbReference type="Proteomes" id="UP000499080">
    <property type="component" value="Unassembled WGS sequence"/>
</dbReference>